<dbReference type="EMBL" id="QOCW01000009">
    <property type="protein sequence ID" value="RBW69648.1"/>
    <property type="molecule type" value="Genomic_DNA"/>
</dbReference>
<dbReference type="AlphaFoldDB" id="A0A366XVQ2"/>
<name>A0A366XVQ2_9BACI</name>
<dbReference type="InterPro" id="IPR019649">
    <property type="entry name" value="DUF2512"/>
</dbReference>
<proteinExistence type="predicted"/>
<gene>
    <name evidence="2" type="ORF">DS031_10510</name>
</gene>
<evidence type="ECO:0008006" key="4">
    <source>
        <dbReference type="Google" id="ProtNLM"/>
    </source>
</evidence>
<evidence type="ECO:0000313" key="2">
    <source>
        <dbReference type="EMBL" id="RBW69648.1"/>
    </source>
</evidence>
<reference evidence="2 3" key="1">
    <citation type="submission" date="2018-07" db="EMBL/GenBank/DDBJ databases">
        <title>Lottiidibacillus patelloidae gen. nov., sp. nov., isolated from the intestinal tract of a marine limpet and the reclassification of B. taeanensis BH030017T, B. algicola KMM 3737T and B. hwajinpoensis SW-72T as genus Lottiidibacillus.</title>
        <authorList>
            <person name="Liu R."/>
            <person name="Huang Z."/>
        </authorList>
    </citation>
    <scope>NUCLEOTIDE SEQUENCE [LARGE SCALE GENOMIC DNA]</scope>
    <source>
        <strain evidence="2 3">BH030017</strain>
    </source>
</reference>
<comment type="caution">
    <text evidence="2">The sequence shown here is derived from an EMBL/GenBank/DDBJ whole genome shotgun (WGS) entry which is preliminary data.</text>
</comment>
<dbReference type="RefSeq" id="WP_113806034.1">
    <property type="nucleotide sequence ID" value="NZ_QOCW01000009.1"/>
</dbReference>
<feature type="transmembrane region" description="Helical" evidence="1">
    <location>
        <begin position="29"/>
        <end position="50"/>
    </location>
</feature>
<organism evidence="2 3">
    <name type="scientific">Bacillus taeanensis</name>
    <dbReference type="NCBI Taxonomy" id="273032"/>
    <lineage>
        <taxon>Bacteria</taxon>
        <taxon>Bacillati</taxon>
        <taxon>Bacillota</taxon>
        <taxon>Bacilli</taxon>
        <taxon>Bacillales</taxon>
        <taxon>Bacillaceae</taxon>
        <taxon>Bacillus</taxon>
    </lineage>
</organism>
<keyword evidence="1" id="KW-0812">Transmembrane</keyword>
<accession>A0A366XVQ2</accession>
<dbReference type="Proteomes" id="UP000253314">
    <property type="component" value="Unassembled WGS sequence"/>
</dbReference>
<feature type="transmembrane region" description="Helical" evidence="1">
    <location>
        <begin position="57"/>
        <end position="76"/>
    </location>
</feature>
<evidence type="ECO:0000256" key="1">
    <source>
        <dbReference type="SAM" id="Phobius"/>
    </source>
</evidence>
<dbReference type="Pfam" id="PF10710">
    <property type="entry name" value="DUF2512"/>
    <property type="match status" value="1"/>
</dbReference>
<protein>
    <recommendedName>
        <fullName evidence="4">DUF2512 domain-containing protein</fullName>
    </recommendedName>
</protein>
<keyword evidence="1" id="KW-0472">Membrane</keyword>
<keyword evidence="1" id="KW-1133">Transmembrane helix</keyword>
<feature type="transmembrane region" description="Helical" evidence="1">
    <location>
        <begin position="82"/>
        <end position="102"/>
    </location>
</feature>
<dbReference type="OrthoDB" id="1926204at2"/>
<sequence length="121" mass="13670">MTGLLIKLVVCPITVIFASYLFPTMSYDTIYQPIIVGLVLAFASHMMELFLLKPGTFWISTFADFIAATIIVYVISMFFEGAYVPFVAALFTGFLLAVTEYFQHQWLLKYGKTLKGGPVYR</sequence>
<evidence type="ECO:0000313" key="3">
    <source>
        <dbReference type="Proteomes" id="UP000253314"/>
    </source>
</evidence>
<feature type="transmembrane region" description="Helical" evidence="1">
    <location>
        <begin position="5"/>
        <end position="23"/>
    </location>
</feature>
<keyword evidence="3" id="KW-1185">Reference proteome</keyword>